<keyword evidence="2" id="KW-0547">Nucleotide-binding</keyword>
<keyword evidence="1" id="KW-0813">Transport</keyword>
<evidence type="ECO:0000256" key="2">
    <source>
        <dbReference type="ARBA" id="ARBA00022741"/>
    </source>
</evidence>
<dbReference type="PROSITE" id="PS50893">
    <property type="entry name" value="ABC_TRANSPORTER_2"/>
    <property type="match status" value="1"/>
</dbReference>
<dbReference type="InterPro" id="IPR003593">
    <property type="entry name" value="AAA+_ATPase"/>
</dbReference>
<dbReference type="InterPro" id="IPR027417">
    <property type="entry name" value="P-loop_NTPase"/>
</dbReference>
<feature type="domain" description="ABC transporter" evidence="4">
    <location>
        <begin position="1"/>
        <end position="234"/>
    </location>
</feature>
<dbReference type="PROSITE" id="PS00211">
    <property type="entry name" value="ABC_TRANSPORTER_1"/>
    <property type="match status" value="1"/>
</dbReference>
<protein>
    <submittedName>
        <fullName evidence="5">ATP-binding cassette domain-containing protein</fullName>
    </submittedName>
</protein>
<proteinExistence type="predicted"/>
<gene>
    <name evidence="5" type="ORF">QU605_05105</name>
</gene>
<dbReference type="SMART" id="SM00382">
    <property type="entry name" value="AAA"/>
    <property type="match status" value="1"/>
</dbReference>
<evidence type="ECO:0000259" key="4">
    <source>
        <dbReference type="PROSITE" id="PS50893"/>
    </source>
</evidence>
<evidence type="ECO:0000256" key="1">
    <source>
        <dbReference type="ARBA" id="ARBA00022448"/>
    </source>
</evidence>
<sequence length="291" mass="31845">MIGCRVEKDLNASGGGIHLSLNLDIPKGALVTLYGKSGVGKTSALRILAGLLTPDTGTIVVNGKVWFDAEKKINLKPQQRKIGFVFQDYALFPNMTVRQNLEYGGGRQSDPLLVDSLMDMVALKDLQGRLPATLSGGQKQRVALARALVQKPDILLLDEPLSALDMGIRAKLQDDILRVHREFGLTTLLISHNLGEIYRLSDRVIMMEGGKVVKEATADELFADRDISGKFKFTGEVVRIEEAEILFIVHVLIQNQVVKVVSRASEIEGLQIGDTVLVASKAFNPVLYKLG</sequence>
<dbReference type="Gene3D" id="3.40.50.300">
    <property type="entry name" value="P-loop containing nucleotide triphosphate hydrolases"/>
    <property type="match status" value="1"/>
</dbReference>
<dbReference type="EMBL" id="JAUDUY010000002">
    <property type="protein sequence ID" value="MDM9630836.1"/>
    <property type="molecule type" value="Genomic_DNA"/>
</dbReference>
<dbReference type="PANTHER" id="PTHR42781">
    <property type="entry name" value="SPERMIDINE/PUTRESCINE IMPORT ATP-BINDING PROTEIN POTA"/>
    <property type="match status" value="1"/>
</dbReference>
<evidence type="ECO:0000256" key="3">
    <source>
        <dbReference type="ARBA" id="ARBA00022840"/>
    </source>
</evidence>
<dbReference type="PANTHER" id="PTHR42781:SF4">
    <property type="entry name" value="SPERMIDINE_PUTRESCINE IMPORT ATP-BINDING PROTEIN POTA"/>
    <property type="match status" value="1"/>
</dbReference>
<dbReference type="Pfam" id="PF00005">
    <property type="entry name" value="ABC_tran"/>
    <property type="match status" value="1"/>
</dbReference>
<dbReference type="InterPro" id="IPR003439">
    <property type="entry name" value="ABC_transporter-like_ATP-bd"/>
</dbReference>
<keyword evidence="6" id="KW-1185">Reference proteome</keyword>
<dbReference type="InterPro" id="IPR050093">
    <property type="entry name" value="ABC_SmlMolc_Importer"/>
</dbReference>
<dbReference type="SUPFAM" id="SSF52540">
    <property type="entry name" value="P-loop containing nucleoside triphosphate hydrolases"/>
    <property type="match status" value="1"/>
</dbReference>
<dbReference type="InterPro" id="IPR017871">
    <property type="entry name" value="ABC_transporter-like_CS"/>
</dbReference>
<dbReference type="Proteomes" id="UP001174839">
    <property type="component" value="Unassembled WGS sequence"/>
</dbReference>
<reference evidence="5" key="1">
    <citation type="submission" date="2023-06" db="EMBL/GenBank/DDBJ databases">
        <title>Robiginitalea aurantiacus sp. nov. and Algoriphagus sediminis sp. nov., isolated from coastal sediment.</title>
        <authorList>
            <person name="Zhou Z.Y."/>
            <person name="An J."/>
            <person name="Jia Y.W."/>
            <person name="Du Z.J."/>
        </authorList>
    </citation>
    <scope>NUCLEOTIDE SEQUENCE</scope>
    <source>
        <strain evidence="5">M39</strain>
    </source>
</reference>
<accession>A0ABT7WD51</accession>
<dbReference type="GO" id="GO:0005524">
    <property type="term" value="F:ATP binding"/>
    <property type="evidence" value="ECO:0007669"/>
    <property type="project" value="UniProtKB-KW"/>
</dbReference>
<comment type="caution">
    <text evidence="5">The sequence shown here is derived from an EMBL/GenBank/DDBJ whole genome shotgun (WGS) entry which is preliminary data.</text>
</comment>
<dbReference type="RefSeq" id="WP_289724200.1">
    <property type="nucleotide sequence ID" value="NZ_JAUDUY010000002.1"/>
</dbReference>
<evidence type="ECO:0000313" key="5">
    <source>
        <dbReference type="EMBL" id="MDM9630836.1"/>
    </source>
</evidence>
<organism evidence="5 6">
    <name type="scientific">Robiginitalea aurantiaca</name>
    <dbReference type="NCBI Taxonomy" id="3056915"/>
    <lineage>
        <taxon>Bacteria</taxon>
        <taxon>Pseudomonadati</taxon>
        <taxon>Bacteroidota</taxon>
        <taxon>Flavobacteriia</taxon>
        <taxon>Flavobacteriales</taxon>
        <taxon>Flavobacteriaceae</taxon>
        <taxon>Robiginitalea</taxon>
    </lineage>
</organism>
<keyword evidence="3 5" id="KW-0067">ATP-binding</keyword>
<name>A0ABT7WD51_9FLAO</name>
<evidence type="ECO:0000313" key="6">
    <source>
        <dbReference type="Proteomes" id="UP001174839"/>
    </source>
</evidence>